<dbReference type="GO" id="GO:0004175">
    <property type="term" value="F:endopeptidase activity"/>
    <property type="evidence" value="ECO:0007669"/>
    <property type="project" value="UniProtKB-ARBA"/>
</dbReference>
<name>A0A9R1CC63_9BACT</name>
<comment type="caution">
    <text evidence="3">The sequence shown here is derived from an EMBL/GenBank/DDBJ whole genome shotgun (WGS) entry which is preliminary data.</text>
</comment>
<feature type="transmembrane region" description="Helical" evidence="1">
    <location>
        <begin position="57"/>
        <end position="79"/>
    </location>
</feature>
<evidence type="ECO:0000313" key="3">
    <source>
        <dbReference type="EMBL" id="GJG59876.1"/>
    </source>
</evidence>
<sequence>MKNDLIRDILYVVLFAAVFFLLQFITEAAGAAIYAFGHGMSVDSVTKAMAMGRYSELLTVTVVFSSLLTIALYGALKWAPVSRSYLRSKPWGVVCWVVFLALGSVLPLEWVYERIALTMPESLTQLFDGVMKQPWGYAAIGLLVPVAEEMVFRGAILRRLLSIFGERWHWVAIAVSALIFGAMHGNLAQGLHAFIIGLILGWMYYRTKSIVPTVAFHWVNNTVAYVMYNIMPQMNDGKLIDLFHGDNKMMYMGIGFSLCIAIPSVIQLAARMRPAGDK</sequence>
<feature type="transmembrane region" description="Helical" evidence="1">
    <location>
        <begin position="135"/>
        <end position="156"/>
    </location>
</feature>
<evidence type="ECO:0000259" key="2">
    <source>
        <dbReference type="Pfam" id="PF02517"/>
    </source>
</evidence>
<dbReference type="InterPro" id="IPR052710">
    <property type="entry name" value="CAAX_protease"/>
</dbReference>
<protein>
    <submittedName>
        <fullName evidence="3">CAAX amino protease</fullName>
    </submittedName>
</protein>
<feature type="domain" description="CAAX prenyl protease 2/Lysostaphin resistance protein A-like" evidence="2">
    <location>
        <begin position="134"/>
        <end position="223"/>
    </location>
</feature>
<organism evidence="3 4">
    <name type="scientific">Prevotella lacticifex</name>
    <dbReference type="NCBI Taxonomy" id="2854755"/>
    <lineage>
        <taxon>Bacteria</taxon>
        <taxon>Pseudomonadati</taxon>
        <taxon>Bacteroidota</taxon>
        <taxon>Bacteroidia</taxon>
        <taxon>Bacteroidales</taxon>
        <taxon>Prevotellaceae</taxon>
        <taxon>Prevotella</taxon>
    </lineage>
</organism>
<dbReference type="AlphaFoldDB" id="A0A9R1CC63"/>
<dbReference type="EMBL" id="BPUB01000002">
    <property type="protein sequence ID" value="GJG59876.1"/>
    <property type="molecule type" value="Genomic_DNA"/>
</dbReference>
<keyword evidence="3" id="KW-0645">Protease</keyword>
<dbReference type="RefSeq" id="WP_223926818.1">
    <property type="nucleotide sequence ID" value="NZ_BPTU01000002.1"/>
</dbReference>
<proteinExistence type="predicted"/>
<dbReference type="InterPro" id="IPR003675">
    <property type="entry name" value="Rce1/LyrA-like_dom"/>
</dbReference>
<keyword evidence="3" id="KW-0378">Hydrolase</keyword>
<evidence type="ECO:0000313" key="4">
    <source>
        <dbReference type="Proteomes" id="UP000825483"/>
    </source>
</evidence>
<feature type="transmembrane region" description="Helical" evidence="1">
    <location>
        <begin position="168"/>
        <end position="185"/>
    </location>
</feature>
<feature type="transmembrane region" description="Helical" evidence="1">
    <location>
        <begin position="214"/>
        <end position="231"/>
    </location>
</feature>
<evidence type="ECO:0000256" key="1">
    <source>
        <dbReference type="SAM" id="Phobius"/>
    </source>
</evidence>
<gene>
    <name evidence="3" type="ORF">PRLR5076_27270</name>
</gene>
<feature type="transmembrane region" description="Helical" evidence="1">
    <location>
        <begin position="191"/>
        <end position="207"/>
    </location>
</feature>
<dbReference type="PANTHER" id="PTHR36435:SF1">
    <property type="entry name" value="CAAX AMINO TERMINAL PROTEASE FAMILY PROTEIN"/>
    <property type="match status" value="1"/>
</dbReference>
<dbReference type="Pfam" id="PF02517">
    <property type="entry name" value="Rce1-like"/>
    <property type="match status" value="1"/>
</dbReference>
<dbReference type="GeneID" id="72466080"/>
<dbReference type="GO" id="GO:0080120">
    <property type="term" value="P:CAAX-box protein maturation"/>
    <property type="evidence" value="ECO:0007669"/>
    <property type="project" value="UniProtKB-ARBA"/>
</dbReference>
<dbReference type="PANTHER" id="PTHR36435">
    <property type="entry name" value="SLR1288 PROTEIN"/>
    <property type="match status" value="1"/>
</dbReference>
<dbReference type="GO" id="GO:0006508">
    <property type="term" value="P:proteolysis"/>
    <property type="evidence" value="ECO:0007669"/>
    <property type="project" value="UniProtKB-KW"/>
</dbReference>
<keyword evidence="4" id="KW-1185">Reference proteome</keyword>
<keyword evidence="1" id="KW-0472">Membrane</keyword>
<keyword evidence="1" id="KW-1133">Transmembrane helix</keyword>
<keyword evidence="1" id="KW-0812">Transmembrane</keyword>
<feature type="transmembrane region" description="Helical" evidence="1">
    <location>
        <begin position="91"/>
        <end position="112"/>
    </location>
</feature>
<reference evidence="3" key="1">
    <citation type="journal article" date="2022" name="Int. J. Syst. Evol. Microbiol.">
        <title>Prevotella lacticifex sp. nov., isolated from the rumen of cows.</title>
        <authorList>
            <person name="Shinkai T."/>
            <person name="Ikeyama N."/>
            <person name="Kumagai M."/>
            <person name="Ohmori H."/>
            <person name="Sakamoto M."/>
            <person name="Ohkuma M."/>
            <person name="Mitsumori M."/>
        </authorList>
    </citation>
    <scope>NUCLEOTIDE SEQUENCE</scope>
    <source>
        <strain evidence="3">R5076</strain>
    </source>
</reference>
<feature type="transmembrane region" description="Helical" evidence="1">
    <location>
        <begin position="12"/>
        <end position="37"/>
    </location>
</feature>
<feature type="transmembrane region" description="Helical" evidence="1">
    <location>
        <begin position="251"/>
        <end position="270"/>
    </location>
</feature>
<accession>A0A9R1CC63</accession>
<dbReference type="Proteomes" id="UP000825483">
    <property type="component" value="Unassembled WGS sequence"/>
</dbReference>